<feature type="binding site" evidence="10">
    <location>
        <begin position="271"/>
        <end position="272"/>
    </location>
    <ligand>
        <name>L-histidine</name>
        <dbReference type="ChEBI" id="CHEBI:57595"/>
    </ligand>
</feature>
<feature type="binding site" evidence="10">
    <location>
        <position position="127"/>
    </location>
    <ligand>
        <name>L-histidine</name>
        <dbReference type="ChEBI" id="CHEBI:57595"/>
    </ligand>
</feature>
<comment type="miscellaneous">
    <text evidence="9">This function is generally fulfilled by the C-terminal part of HisG, which is missing in some bacteria such as this one.</text>
</comment>
<evidence type="ECO:0000256" key="9">
    <source>
        <dbReference type="HAMAP-Rule" id="MF_00125"/>
    </source>
</evidence>
<evidence type="ECO:0000256" key="3">
    <source>
        <dbReference type="ARBA" id="ARBA00005539"/>
    </source>
</evidence>
<dbReference type="PIRSF" id="PIRSF001549">
    <property type="entry name" value="His-tRNA_synth"/>
    <property type="match status" value="1"/>
</dbReference>
<comment type="subunit">
    <text evidence="4 9">Heteromultimer composed of HisG and HisZ subunits.</text>
</comment>
<evidence type="ECO:0000256" key="2">
    <source>
        <dbReference type="ARBA" id="ARBA00004667"/>
    </source>
</evidence>
<evidence type="ECO:0000256" key="4">
    <source>
        <dbReference type="ARBA" id="ARBA00011496"/>
    </source>
</evidence>
<dbReference type="InterPro" id="IPR045864">
    <property type="entry name" value="aa-tRNA-synth_II/BPL/LPL"/>
</dbReference>
<dbReference type="PANTHER" id="PTHR43707:SF1">
    <property type="entry name" value="HISTIDINE--TRNA LIGASE, MITOCHONDRIAL-RELATED"/>
    <property type="match status" value="1"/>
</dbReference>
<dbReference type="NCBIfam" id="NF008935">
    <property type="entry name" value="PRK12292.1-1"/>
    <property type="match status" value="1"/>
</dbReference>
<dbReference type="Gene3D" id="3.30.930.10">
    <property type="entry name" value="Bira Bifunctional Protein, Domain 2"/>
    <property type="match status" value="1"/>
</dbReference>
<evidence type="ECO:0000256" key="1">
    <source>
        <dbReference type="ARBA" id="ARBA00004496"/>
    </source>
</evidence>
<evidence type="ECO:0000256" key="8">
    <source>
        <dbReference type="ARBA" id="ARBA00025246"/>
    </source>
</evidence>
<protein>
    <recommendedName>
        <fullName evidence="5 9">ATP phosphoribosyltransferase regulatory subunit</fullName>
    </recommendedName>
</protein>
<proteinExistence type="inferred from homology"/>
<dbReference type="GO" id="GO:0006427">
    <property type="term" value="P:histidyl-tRNA aminoacylation"/>
    <property type="evidence" value="ECO:0007669"/>
    <property type="project" value="TreeGrafter"/>
</dbReference>
<gene>
    <name evidence="9 13" type="primary">hisZ</name>
    <name evidence="12" type="ORF">EDC36_101250</name>
    <name evidence="13" type="ORF">Tigna_02276</name>
</gene>
<name>A0A4R3LPP0_9BURK</name>
<dbReference type="RefSeq" id="WP_132961426.1">
    <property type="nucleotide sequence ID" value="NZ_JBKBMZ010000007.1"/>
</dbReference>
<dbReference type="GO" id="GO:0000105">
    <property type="term" value="P:L-histidine biosynthetic process"/>
    <property type="evidence" value="ECO:0007669"/>
    <property type="project" value="UniProtKB-UniRule"/>
</dbReference>
<dbReference type="EMBL" id="SMAH01000001">
    <property type="protein sequence ID" value="TCS99976.1"/>
    <property type="molecule type" value="Genomic_DNA"/>
</dbReference>
<comment type="similarity">
    <text evidence="3 9">Belongs to the class-II aminoacyl-tRNA synthetase family. HisZ subfamily.</text>
</comment>
<feature type="binding site" evidence="10">
    <location>
        <position position="123"/>
    </location>
    <ligand>
        <name>L-histidine</name>
        <dbReference type="ChEBI" id="CHEBI:57595"/>
    </ligand>
</feature>
<evidence type="ECO:0000256" key="5">
    <source>
        <dbReference type="ARBA" id="ARBA00020397"/>
    </source>
</evidence>
<dbReference type="GO" id="GO:0004821">
    <property type="term" value="F:histidine-tRNA ligase activity"/>
    <property type="evidence" value="ECO:0007669"/>
    <property type="project" value="TreeGrafter"/>
</dbReference>
<dbReference type="CDD" id="cd00773">
    <property type="entry name" value="HisRS-like_core"/>
    <property type="match status" value="1"/>
</dbReference>
<dbReference type="Proteomes" id="UP000315577">
    <property type="component" value="Unassembled WGS sequence"/>
</dbReference>
<evidence type="ECO:0000313" key="12">
    <source>
        <dbReference type="EMBL" id="TCS99976.1"/>
    </source>
</evidence>
<evidence type="ECO:0000256" key="10">
    <source>
        <dbReference type="PIRSR" id="PIRSR001549-1"/>
    </source>
</evidence>
<dbReference type="NCBIfam" id="TIGR00443">
    <property type="entry name" value="hisZ_biosyn_reg"/>
    <property type="match status" value="1"/>
</dbReference>
<feature type="domain" description="Class II Histidinyl-tRNA synthetase (HisRS)-like catalytic core" evidence="11">
    <location>
        <begin position="9"/>
        <end position="318"/>
    </location>
</feature>
<dbReference type="InterPro" id="IPR004517">
    <property type="entry name" value="HisZ"/>
</dbReference>
<evidence type="ECO:0000313" key="13">
    <source>
        <dbReference type="EMBL" id="TSE19146.1"/>
    </source>
</evidence>
<dbReference type="GO" id="GO:0005737">
    <property type="term" value="C:cytoplasm"/>
    <property type="evidence" value="ECO:0007669"/>
    <property type="project" value="UniProtKB-SubCell"/>
</dbReference>
<dbReference type="EMBL" id="VJNC01000018">
    <property type="protein sequence ID" value="TSE19146.1"/>
    <property type="molecule type" value="Genomic_DNA"/>
</dbReference>
<evidence type="ECO:0000256" key="7">
    <source>
        <dbReference type="ARBA" id="ARBA00023102"/>
    </source>
</evidence>
<comment type="caution">
    <text evidence="12">The sequence shown here is derived from an EMBL/GenBank/DDBJ whole genome shotgun (WGS) entry which is preliminary data.</text>
</comment>
<keyword evidence="12" id="KW-0808">Transferase</keyword>
<feature type="binding site" evidence="10">
    <location>
        <position position="267"/>
    </location>
    <ligand>
        <name>L-histidine</name>
        <dbReference type="ChEBI" id="CHEBI:57595"/>
    </ligand>
</feature>
<dbReference type="SUPFAM" id="SSF55681">
    <property type="entry name" value="Class II aaRS and biotin synthetases"/>
    <property type="match status" value="1"/>
</dbReference>
<evidence type="ECO:0000313" key="15">
    <source>
        <dbReference type="Proteomes" id="UP000315577"/>
    </source>
</evidence>
<feature type="binding site" evidence="10">
    <location>
        <begin position="80"/>
        <end position="82"/>
    </location>
    <ligand>
        <name>L-histidine</name>
        <dbReference type="ChEBI" id="CHEBI:57595"/>
    </ligand>
</feature>
<keyword evidence="12" id="KW-0328">Glycosyltransferase</keyword>
<reference evidence="12 14" key="1">
    <citation type="submission" date="2019-03" db="EMBL/GenBank/DDBJ databases">
        <title>Genomic Encyclopedia of Type Strains, Phase IV (KMG-IV): sequencing the most valuable type-strain genomes for metagenomic binning, comparative biology and taxonomic classification.</title>
        <authorList>
            <person name="Goeker M."/>
        </authorList>
    </citation>
    <scope>NUCLEOTIDE SEQUENCE [LARGE SCALE GENOMIC DNA]</scope>
    <source>
        <strain evidence="12 14">DSM 12034</strain>
    </source>
</reference>
<evidence type="ECO:0000259" key="11">
    <source>
        <dbReference type="Pfam" id="PF13393"/>
    </source>
</evidence>
<dbReference type="InterPro" id="IPR041715">
    <property type="entry name" value="HisRS-like_core"/>
</dbReference>
<comment type="pathway">
    <text evidence="2 9">Amino-acid biosynthesis; L-histidine biosynthesis; L-histidine from 5-phospho-alpha-D-ribose 1-diphosphate: step 1/9.</text>
</comment>
<comment type="subcellular location">
    <subcellularLocation>
        <location evidence="1 9">Cytoplasm</location>
    </subcellularLocation>
</comment>
<keyword evidence="15" id="KW-1185">Reference proteome</keyword>
<dbReference type="PANTHER" id="PTHR43707">
    <property type="entry name" value="HISTIDYL-TRNA SYNTHETASE"/>
    <property type="match status" value="1"/>
</dbReference>
<dbReference type="HAMAP" id="MF_00125">
    <property type="entry name" value="HisZ"/>
    <property type="match status" value="1"/>
</dbReference>
<dbReference type="Proteomes" id="UP000295536">
    <property type="component" value="Unassembled WGS sequence"/>
</dbReference>
<dbReference type="Pfam" id="PF13393">
    <property type="entry name" value="tRNA-synt_His"/>
    <property type="match status" value="1"/>
</dbReference>
<dbReference type="OrthoDB" id="9769617at2"/>
<dbReference type="UniPathway" id="UPA00031">
    <property type="reaction ID" value="UER00006"/>
</dbReference>
<dbReference type="AlphaFoldDB" id="A0A4R3LPP0"/>
<keyword evidence="9" id="KW-0028">Amino-acid biosynthesis</keyword>
<accession>A0A4R3LPP0</accession>
<dbReference type="NCBIfam" id="NF009086">
    <property type="entry name" value="PRK12421.1"/>
    <property type="match status" value="1"/>
</dbReference>
<reference evidence="13 15" key="2">
    <citation type="submission" date="2019-07" db="EMBL/GenBank/DDBJ databases">
        <title>Tepidimonas ignava SPS-1037 draft genome.</title>
        <authorList>
            <person name="Da Costa M.S."/>
            <person name="Froufe H.J.C."/>
            <person name="Egas C."/>
            <person name="Albuquerque L."/>
        </authorList>
    </citation>
    <scope>NUCLEOTIDE SEQUENCE [LARGE SCALE GENOMIC DNA]</scope>
    <source>
        <strain evidence="13 15">SPS-1037</strain>
    </source>
</reference>
<dbReference type="GO" id="GO:0016757">
    <property type="term" value="F:glycosyltransferase activity"/>
    <property type="evidence" value="ECO:0007669"/>
    <property type="project" value="UniProtKB-KW"/>
</dbReference>
<evidence type="ECO:0000256" key="6">
    <source>
        <dbReference type="ARBA" id="ARBA00022490"/>
    </source>
</evidence>
<keyword evidence="7 9" id="KW-0368">Histidine biosynthesis</keyword>
<organism evidence="12 14">
    <name type="scientific">Tepidimonas ignava</name>
    <dbReference type="NCBI Taxonomy" id="114249"/>
    <lineage>
        <taxon>Bacteria</taxon>
        <taxon>Pseudomonadati</taxon>
        <taxon>Pseudomonadota</taxon>
        <taxon>Betaproteobacteria</taxon>
        <taxon>Burkholderiales</taxon>
        <taxon>Tepidimonas</taxon>
    </lineage>
</organism>
<keyword evidence="6 9" id="KW-0963">Cytoplasm</keyword>
<evidence type="ECO:0000313" key="14">
    <source>
        <dbReference type="Proteomes" id="UP000295536"/>
    </source>
</evidence>
<comment type="function">
    <text evidence="8 9">Required for the first step of histidine biosynthesis. May allow the feedback regulation of ATP phosphoribosyltransferase activity by histidine.</text>
</comment>
<sequence>MSAWLLPDHIADVLPSEARHLEDLRRNLLEAARRYGYELVIPPLLEHLESLLTGTGEALELQTFKLVDQLSGRTLGLRADTTPQVARIDAHLLNRQGVARLCYCGPVLHTRAGGAHGTREPLQFGAEIYGHAGREADLEVLELALDALRAAGLRGLQVDLGDVRVVDAVLHGCALTPAQVSAVHAALAAKDTATLATLAAPLPADVRSALLALPTLWGGAEVLPTAAQRLRGGPALRAALDDLDWLRARLHELDRDVRVTFDLADLRGYAYYTGVRFAIYGGDGQPQEIARGGRYDAVGAVFGRQRPAAGFSLDLKQLVRLVPAPPLRAAIRAPWRHDDAGLRATVAALRAQGETVVCVLPGHEHEVDEFACDRELVQHAGAWIVQPLAA</sequence>
<dbReference type="InterPro" id="IPR004516">
    <property type="entry name" value="HisRS/HisZ"/>
</dbReference>